<dbReference type="EMBL" id="JAGGKK010000003">
    <property type="protein sequence ID" value="MBP1947873.1"/>
    <property type="molecule type" value="Genomic_DNA"/>
</dbReference>
<dbReference type="Gene3D" id="2.60.120.10">
    <property type="entry name" value="Jelly Rolls"/>
    <property type="match status" value="1"/>
</dbReference>
<protein>
    <submittedName>
        <fullName evidence="3">Mannose-6-phosphate isomerase class I</fullName>
    </submittedName>
</protein>
<evidence type="ECO:0000313" key="4">
    <source>
        <dbReference type="Proteomes" id="UP001519328"/>
    </source>
</evidence>
<proteinExistence type="predicted"/>
<dbReference type="CDD" id="cd07010">
    <property type="entry name" value="cupin_PMI_type_I_N_bac"/>
    <property type="match status" value="1"/>
</dbReference>
<dbReference type="InterPro" id="IPR014710">
    <property type="entry name" value="RmlC-like_jellyroll"/>
</dbReference>
<keyword evidence="4" id="KW-1185">Reference proteome</keyword>
<evidence type="ECO:0000313" key="3">
    <source>
        <dbReference type="EMBL" id="MBP1947873.1"/>
    </source>
</evidence>
<dbReference type="Proteomes" id="UP001519328">
    <property type="component" value="Unassembled WGS sequence"/>
</dbReference>
<organism evidence="3 4">
    <name type="scientific">Virgibacillus litoralis</name>
    <dbReference type="NCBI Taxonomy" id="578221"/>
    <lineage>
        <taxon>Bacteria</taxon>
        <taxon>Bacillati</taxon>
        <taxon>Bacillota</taxon>
        <taxon>Bacilli</taxon>
        <taxon>Bacillales</taxon>
        <taxon>Bacillaceae</taxon>
        <taxon>Virgibacillus</taxon>
    </lineage>
</organism>
<comment type="caution">
    <text evidence="3">The sequence shown here is derived from an EMBL/GenBank/DDBJ whole genome shotgun (WGS) entry which is preliminary data.</text>
</comment>
<gene>
    <name evidence="3" type="ORF">J2Z82_000802</name>
</gene>
<keyword evidence="3" id="KW-0413">Isomerase</keyword>
<evidence type="ECO:0000256" key="2">
    <source>
        <dbReference type="ARBA" id="ARBA00022833"/>
    </source>
</evidence>
<dbReference type="PIRSF" id="PIRSF026713">
    <property type="entry name" value="PMI_Firm_long_prd"/>
    <property type="match status" value="1"/>
</dbReference>
<reference evidence="3 4" key="1">
    <citation type="submission" date="2021-03" db="EMBL/GenBank/DDBJ databases">
        <title>Genomic Encyclopedia of Type Strains, Phase IV (KMG-IV): sequencing the most valuable type-strain genomes for metagenomic binning, comparative biology and taxonomic classification.</title>
        <authorList>
            <person name="Goeker M."/>
        </authorList>
    </citation>
    <scope>NUCLEOTIDE SEQUENCE [LARGE SCALE GENOMIC DNA]</scope>
    <source>
        <strain evidence="3 4">DSM 21085</strain>
    </source>
</reference>
<accession>A0ABS4HAF8</accession>
<dbReference type="InterPro" id="IPR011051">
    <property type="entry name" value="RmlC_Cupin_sf"/>
</dbReference>
<dbReference type="InterPro" id="IPR016847">
    <property type="entry name" value="Man6P_Isoase_Firm_lng_prd"/>
</dbReference>
<dbReference type="SUPFAM" id="SSF51182">
    <property type="entry name" value="RmlC-like cupins"/>
    <property type="match status" value="1"/>
</dbReference>
<dbReference type="PANTHER" id="PTHR42742:SF3">
    <property type="entry name" value="FRUCTOKINASE"/>
    <property type="match status" value="1"/>
</dbReference>
<keyword evidence="2" id="KW-0862">Zinc</keyword>
<keyword evidence="1" id="KW-0479">Metal-binding</keyword>
<dbReference type="RefSeq" id="WP_209479478.1">
    <property type="nucleotide sequence ID" value="NZ_JAGGKK010000003.1"/>
</dbReference>
<dbReference type="InterPro" id="IPR051804">
    <property type="entry name" value="Carb_Metab_Reg_Kinase/Isom"/>
</dbReference>
<sequence>MGNYNKSPEVIVKGTHKAWIGYQDIVNEIKKCIDGRKEQIILGIECYPGVRYDEIIEGLIKPLDADQVIHSDNLAYNVEKITQMIERNLTNDRVFGVMSNHKLHEFFDENKLTIARNELSNKKLTIIYGVGASIVQQPDILIYADLARWEIQGRYRSQELANWRSDNYSEDILRKYKRGYFFEWRIADRQKKQLFEQIDYLLDTNQKDNPKLVSGENYRSALIQVVETPFRLVPFFDEGIWGGQWMKEKLSLDPNVKNFAWGFDGVPEENSIYLNFSGTRLEIPSINVVFAHPVELLGDKVHARFGTEFPIRFDFLDTMNGGNLSLQVHPLTEYIQDEFGMHYTQDESYYILEGSDDASVYLGVKEGIKKEDLLNGLERAELGEIVFPDEKYINKLPAKKHDHYLIPAGTIHCSGRNTVILEISATPYIFTFKLWDWGRVGLDGLPRPVHLNHGKNNILIERDEEWVKENLVNRTETIETGKGWTEEKTGLHENQFIRTHRHWFSEKVYHSTHNSVNMLNLVEGKEAIVESPAEAFDPFIVHYAETFIIPASLKEYTIRPYGQSDGETIATIKAFVE</sequence>
<evidence type="ECO:0000256" key="1">
    <source>
        <dbReference type="ARBA" id="ARBA00022723"/>
    </source>
</evidence>
<dbReference type="GO" id="GO:0016853">
    <property type="term" value="F:isomerase activity"/>
    <property type="evidence" value="ECO:0007669"/>
    <property type="project" value="UniProtKB-KW"/>
</dbReference>
<name>A0ABS4HAF8_9BACI</name>
<dbReference type="PANTHER" id="PTHR42742">
    <property type="entry name" value="TRANSCRIPTIONAL REPRESSOR MPRA"/>
    <property type="match status" value="1"/>
</dbReference>